<dbReference type="SUPFAM" id="SSF88659">
    <property type="entry name" value="Sigma3 and sigma4 domains of RNA polymerase sigma factors"/>
    <property type="match status" value="2"/>
</dbReference>
<evidence type="ECO:0000256" key="2">
    <source>
        <dbReference type="ARBA" id="ARBA00023082"/>
    </source>
</evidence>
<dbReference type="Pfam" id="PF04542">
    <property type="entry name" value="Sigma70_r2"/>
    <property type="match status" value="1"/>
</dbReference>
<dbReference type="AlphaFoldDB" id="A4TBS4"/>
<dbReference type="SUPFAM" id="SSF88946">
    <property type="entry name" value="Sigma2 domain of RNA polymerase sigma factors"/>
    <property type="match status" value="1"/>
</dbReference>
<evidence type="ECO:0000259" key="5">
    <source>
        <dbReference type="Pfam" id="PF04539"/>
    </source>
</evidence>
<keyword evidence="4" id="KW-0804">Transcription</keyword>
<evidence type="ECO:0000313" key="8">
    <source>
        <dbReference type="EMBL" id="ABP46277.1"/>
    </source>
</evidence>
<dbReference type="Pfam" id="PF04539">
    <property type="entry name" value="Sigma70_r3"/>
    <property type="match status" value="1"/>
</dbReference>
<feature type="domain" description="RNA polymerase sigma-70 region 3" evidence="5">
    <location>
        <begin position="161"/>
        <end position="214"/>
    </location>
</feature>
<dbReference type="CDD" id="cd06171">
    <property type="entry name" value="Sigma70_r4"/>
    <property type="match status" value="1"/>
</dbReference>
<protein>
    <submittedName>
        <fullName evidence="8">RNA polymerase, sigma 28 subunit, FliA/WhiG family</fullName>
    </submittedName>
</protein>
<dbReference type="eggNOG" id="COG1191">
    <property type="taxonomic scope" value="Bacteria"/>
</dbReference>
<dbReference type="PANTHER" id="PTHR30385:SF4">
    <property type="entry name" value="RNA POLYMERASE SIGMA-E FACTOR"/>
    <property type="match status" value="1"/>
</dbReference>
<dbReference type="NCBIfam" id="TIGR02980">
    <property type="entry name" value="SigBFG"/>
    <property type="match status" value="1"/>
</dbReference>
<dbReference type="GO" id="GO:0006352">
    <property type="term" value="P:DNA-templated transcription initiation"/>
    <property type="evidence" value="ECO:0007669"/>
    <property type="project" value="InterPro"/>
</dbReference>
<organism evidence="8">
    <name type="scientific">Mycolicibacterium gilvum (strain PYR-GCK)</name>
    <name type="common">Mycobacterium gilvum (strain PYR-GCK)</name>
    <dbReference type="NCBI Taxonomy" id="350054"/>
    <lineage>
        <taxon>Bacteria</taxon>
        <taxon>Bacillati</taxon>
        <taxon>Actinomycetota</taxon>
        <taxon>Actinomycetes</taxon>
        <taxon>Mycobacteriales</taxon>
        <taxon>Mycobacteriaceae</taxon>
        <taxon>Mycolicibacterium</taxon>
    </lineage>
</organism>
<dbReference type="HOGENOM" id="CLU_014793_8_5_11"/>
<evidence type="ECO:0000259" key="6">
    <source>
        <dbReference type="Pfam" id="PF04542"/>
    </source>
</evidence>
<dbReference type="InterPro" id="IPR014284">
    <property type="entry name" value="RNA_pol_sigma-70_dom"/>
</dbReference>
<dbReference type="PRINTS" id="PR00046">
    <property type="entry name" value="SIGMA70FCT"/>
</dbReference>
<accession>A4TBS4</accession>
<dbReference type="InterPro" id="IPR013325">
    <property type="entry name" value="RNA_pol_sigma_r2"/>
</dbReference>
<dbReference type="InterPro" id="IPR007627">
    <property type="entry name" value="RNA_pol_sigma70_r2"/>
</dbReference>
<evidence type="ECO:0000256" key="3">
    <source>
        <dbReference type="ARBA" id="ARBA00023125"/>
    </source>
</evidence>
<dbReference type="Pfam" id="PF04545">
    <property type="entry name" value="Sigma70_r4"/>
    <property type="match status" value="1"/>
</dbReference>
<sequence>MPYPGRRSADCPQKPPIASAIQREAAMTVVERIGNTELTGAGTGAARDLDWMDVEKQLSSMAACGDRAERRRRRQHIITECLPLADHIACRFAGRGEPSDDLIQVARIGLVKSVDRYVPDKGRFMAFAVPTIRGEVRRHFRDSTWSMRVPRKIQDTQLRMRHAAEELSQRLKRAPTDREIARELGVDDGEVSRCHSAHWAYRPVSLDAPRGDAEQECAGIGELRGADDPGFDSVEDLIVLSGVIAELDPRRRAILGMRFYDCLTQREIALRLNVSQVQVSRLLDSTLARLRQRMFVEVAAV</sequence>
<dbReference type="NCBIfam" id="TIGR02937">
    <property type="entry name" value="sigma70-ECF"/>
    <property type="match status" value="1"/>
</dbReference>
<dbReference type="STRING" id="350054.Mflv_3805"/>
<keyword evidence="2" id="KW-0731">Sigma factor</keyword>
<proteinExistence type="predicted"/>
<dbReference type="InterPro" id="IPR013324">
    <property type="entry name" value="RNA_pol_sigma_r3/r4-like"/>
</dbReference>
<name>A4TBS4_MYCGI</name>
<dbReference type="Gene3D" id="1.20.120.1810">
    <property type="match status" value="1"/>
</dbReference>
<keyword evidence="3" id="KW-0238">DNA-binding</keyword>
<dbReference type="Gene3D" id="1.20.140.160">
    <property type="match status" value="1"/>
</dbReference>
<gene>
    <name evidence="8" type="ordered locus">Mflv_3805</name>
</gene>
<dbReference type="KEGG" id="mgi:Mflv_3805"/>
<dbReference type="GO" id="GO:0016987">
    <property type="term" value="F:sigma factor activity"/>
    <property type="evidence" value="ECO:0007669"/>
    <property type="project" value="UniProtKB-KW"/>
</dbReference>
<dbReference type="GO" id="GO:0003677">
    <property type="term" value="F:DNA binding"/>
    <property type="evidence" value="ECO:0007669"/>
    <property type="project" value="UniProtKB-KW"/>
</dbReference>
<dbReference type="PANTHER" id="PTHR30385">
    <property type="entry name" value="SIGMA FACTOR F FLAGELLAR"/>
    <property type="match status" value="1"/>
</dbReference>
<dbReference type="EMBL" id="CP000656">
    <property type="protein sequence ID" value="ABP46277.1"/>
    <property type="molecule type" value="Genomic_DNA"/>
</dbReference>
<evidence type="ECO:0000256" key="1">
    <source>
        <dbReference type="ARBA" id="ARBA00023015"/>
    </source>
</evidence>
<dbReference type="InterPro" id="IPR007624">
    <property type="entry name" value="RNA_pol_sigma70_r3"/>
</dbReference>
<feature type="domain" description="RNA polymerase sigma-70 region 4" evidence="7">
    <location>
        <begin position="244"/>
        <end position="292"/>
    </location>
</feature>
<evidence type="ECO:0000256" key="4">
    <source>
        <dbReference type="ARBA" id="ARBA00023163"/>
    </source>
</evidence>
<evidence type="ECO:0000259" key="7">
    <source>
        <dbReference type="Pfam" id="PF04545"/>
    </source>
</evidence>
<reference evidence="8" key="1">
    <citation type="submission" date="2007-04" db="EMBL/GenBank/DDBJ databases">
        <authorList>
            <consortium name="US DOE Joint Genome Institute"/>
            <person name="Copeland A."/>
            <person name="Lucas S."/>
            <person name="Lapidus A."/>
            <person name="Barry K."/>
            <person name="Detter J.C."/>
            <person name="Glavina del Rio T."/>
            <person name="Hammon N."/>
            <person name="Israni S."/>
            <person name="Dalin E."/>
            <person name="Tice H."/>
            <person name="Pitluck S."/>
            <person name="Chain P."/>
            <person name="Malfatti S."/>
            <person name="Shin M."/>
            <person name="Vergez L."/>
            <person name="Schmutz J."/>
            <person name="Larimer F."/>
            <person name="Land M."/>
            <person name="Hauser L."/>
            <person name="Kyrpides N."/>
            <person name="Mikhailova N."/>
            <person name="Miller C."/>
            <person name="Richardson P."/>
        </authorList>
    </citation>
    <scope>NUCLEOTIDE SEQUENCE</scope>
    <source>
        <strain evidence="8">PYR-GCK</strain>
    </source>
</reference>
<feature type="domain" description="RNA polymerase sigma-70 region 2" evidence="6">
    <location>
        <begin position="78"/>
        <end position="145"/>
    </location>
</feature>
<dbReference type="InterPro" id="IPR000943">
    <property type="entry name" value="RNA_pol_sigma70"/>
</dbReference>
<keyword evidence="1" id="KW-0805">Transcription regulation</keyword>
<dbReference type="InterPro" id="IPR007630">
    <property type="entry name" value="RNA_pol_sigma70_r4"/>
</dbReference>
<dbReference type="InterPro" id="IPR014322">
    <property type="entry name" value="RNA_pol_sigma-B/F/G"/>
</dbReference>
<reference evidence="8" key="2">
    <citation type="journal article" date="2013" name="PLoS ONE">
        <title>A Gene Expression Study of the Activities of Aromatic Ring-Cleavage Dioxygenases in Mycobacterium gilvum PYR-GCK to Changes in Salinity and pH during Pyrene Degradation.</title>
        <authorList>
            <person name="Badejo A.C."/>
            <person name="Badejo A.O."/>
            <person name="Shin K.H."/>
            <person name="Chai Y.G."/>
        </authorList>
    </citation>
    <scope>NUCLEOTIDE SEQUENCE [LARGE SCALE GENOMIC DNA]</scope>
    <source>
        <strain evidence="8">PYR-GCK</strain>
    </source>
</reference>